<dbReference type="InterPro" id="IPR031329">
    <property type="entry name" value="NEUT/ALK_ceramidase_N"/>
</dbReference>
<evidence type="ECO:0000313" key="2">
    <source>
        <dbReference type="EMBL" id="SKB30997.1"/>
    </source>
</evidence>
<dbReference type="STRING" id="572036.SAMN05661099_0415"/>
<proteinExistence type="predicted"/>
<dbReference type="OrthoDB" id="2579961at2"/>
<keyword evidence="3" id="KW-1185">Reference proteome</keyword>
<reference evidence="3" key="1">
    <citation type="submission" date="2017-02" db="EMBL/GenBank/DDBJ databases">
        <authorList>
            <person name="Varghese N."/>
            <person name="Submissions S."/>
        </authorList>
    </citation>
    <scope>NUCLEOTIDE SEQUENCE [LARGE SCALE GENOMIC DNA]</scope>
    <source>
        <strain evidence="3">DSM 22385</strain>
    </source>
</reference>
<accession>A0A1T5A8F1</accession>
<gene>
    <name evidence="2" type="ORF">SAMN05661099_0415</name>
</gene>
<dbReference type="EMBL" id="FUYR01000001">
    <property type="protein sequence ID" value="SKB30997.1"/>
    <property type="molecule type" value="Genomic_DNA"/>
</dbReference>
<dbReference type="RefSeq" id="WP_079700924.1">
    <property type="nucleotide sequence ID" value="NZ_FUYR01000001.1"/>
</dbReference>
<dbReference type="Proteomes" id="UP000189981">
    <property type="component" value="Unassembled WGS sequence"/>
</dbReference>
<evidence type="ECO:0000313" key="3">
    <source>
        <dbReference type="Proteomes" id="UP000189981"/>
    </source>
</evidence>
<feature type="domain" description="Neutral/alkaline non-lysosomal ceramidase N-terminal" evidence="1">
    <location>
        <begin position="49"/>
        <end position="274"/>
    </location>
</feature>
<sequence length="483" mass="53548">MKPLFIGKLVLRKMQIGLIKKFFALVCILLSLDQAFAQKINSSHQMIDAGVSTIDITPAWPVRLAGFAIRSKSEAEGTSLPLHAKALALGNDSQGASVIITVDLIGIPWKVTKEVARRLSVKTGLKPAQLAISASHTHSGPELGDLLNILQYRSATAFSDSLISKDQMNHISLYVEQLTDKLEQVAIESLNNRKSSYVAWTQGKVDFAKNRRLADGPVDHSLPLLRVTDTAGKLKALFLNYSCHAVTLDGSNNKYHGDWVGEAQRLIELNHPGVTALHAVGCGADANPTLTGLEGKTPLQRIDHYALKIADEVNRLLSTNFQPLNKTPEGKVKIIELPYEHVPTIKEMVAQTEDKTVKGYYYRLALNEIARGKVISPSLTYPIQVWTFGKELAMVFLAGEVVSDYSLRIKREFDIKRVWVNAYSNDVPCYIASTRALKEPRYSYEAVSSMYYYHKPSPFAQGVEEIIMSAVHDLIPSKFLTTK</sequence>
<name>A0A1T5A8F1_9SPHI</name>
<evidence type="ECO:0000259" key="1">
    <source>
        <dbReference type="Pfam" id="PF04734"/>
    </source>
</evidence>
<dbReference type="AlphaFoldDB" id="A0A1T5A8F1"/>
<protein>
    <submittedName>
        <fullName evidence="2">Neutral/alkaline non-lysosomal ceramidase, N-terminal</fullName>
    </submittedName>
</protein>
<dbReference type="Pfam" id="PF04734">
    <property type="entry name" value="Ceramidase_alk"/>
    <property type="match status" value="1"/>
</dbReference>
<organism evidence="2 3">
    <name type="scientific">Daejeonella lutea</name>
    <dbReference type="NCBI Taxonomy" id="572036"/>
    <lineage>
        <taxon>Bacteria</taxon>
        <taxon>Pseudomonadati</taxon>
        <taxon>Bacteroidota</taxon>
        <taxon>Sphingobacteriia</taxon>
        <taxon>Sphingobacteriales</taxon>
        <taxon>Sphingobacteriaceae</taxon>
        <taxon>Daejeonella</taxon>
    </lineage>
</organism>